<accession>A0ABP6B0E3</accession>
<evidence type="ECO:0000313" key="2">
    <source>
        <dbReference type="EMBL" id="GAA2530641.1"/>
    </source>
</evidence>
<organism evidence="2 3">
    <name type="scientific">Pilimelia columellifera subsp. columellifera</name>
    <dbReference type="NCBI Taxonomy" id="706583"/>
    <lineage>
        <taxon>Bacteria</taxon>
        <taxon>Bacillati</taxon>
        <taxon>Actinomycetota</taxon>
        <taxon>Actinomycetes</taxon>
        <taxon>Micromonosporales</taxon>
        <taxon>Micromonosporaceae</taxon>
        <taxon>Pilimelia</taxon>
    </lineage>
</organism>
<comment type="caution">
    <text evidence="2">The sequence shown here is derived from an EMBL/GenBank/DDBJ whole genome shotgun (WGS) entry which is preliminary data.</text>
</comment>
<evidence type="ECO:0000256" key="1">
    <source>
        <dbReference type="SAM" id="MobiDB-lite"/>
    </source>
</evidence>
<dbReference type="RefSeq" id="WP_344174041.1">
    <property type="nucleotide sequence ID" value="NZ_BAAARY010000021.1"/>
</dbReference>
<keyword evidence="3" id="KW-1185">Reference proteome</keyword>
<dbReference type="EMBL" id="BAAARY010000021">
    <property type="protein sequence ID" value="GAA2530641.1"/>
    <property type="molecule type" value="Genomic_DNA"/>
</dbReference>
<dbReference type="Proteomes" id="UP001499978">
    <property type="component" value="Unassembled WGS sequence"/>
</dbReference>
<protein>
    <submittedName>
        <fullName evidence="2">Uncharacterized protein</fullName>
    </submittedName>
</protein>
<sequence>MGKRQRKFERNSQPEQVAQGSLTPGQLETEEYIYEVLPTPDLSPEQGRAAAVAGIGAVGMQRLRLLGELDGLDQILRPRVHAAIEAGVPYRRITELTGYSRSTLSRWAQGGDSTDI</sequence>
<proteinExistence type="predicted"/>
<feature type="compositionally biased region" description="Polar residues" evidence="1">
    <location>
        <begin position="11"/>
        <end position="26"/>
    </location>
</feature>
<name>A0ABP6B0E3_9ACTN</name>
<gene>
    <name evidence="2" type="ORF">GCM10010201_32660</name>
</gene>
<reference evidence="3" key="1">
    <citation type="journal article" date="2019" name="Int. J. Syst. Evol. Microbiol.">
        <title>The Global Catalogue of Microorganisms (GCM) 10K type strain sequencing project: providing services to taxonomists for standard genome sequencing and annotation.</title>
        <authorList>
            <consortium name="The Broad Institute Genomics Platform"/>
            <consortium name="The Broad Institute Genome Sequencing Center for Infectious Disease"/>
            <person name="Wu L."/>
            <person name="Ma J."/>
        </authorList>
    </citation>
    <scope>NUCLEOTIDE SEQUENCE [LARGE SCALE GENOMIC DNA]</scope>
    <source>
        <strain evidence="3">JCM 3367</strain>
    </source>
</reference>
<evidence type="ECO:0000313" key="3">
    <source>
        <dbReference type="Proteomes" id="UP001499978"/>
    </source>
</evidence>
<feature type="region of interest" description="Disordered" evidence="1">
    <location>
        <begin position="1"/>
        <end position="26"/>
    </location>
</feature>